<dbReference type="PROSITE" id="PS50181">
    <property type="entry name" value="FBOX"/>
    <property type="match status" value="1"/>
</dbReference>
<dbReference type="InterPro" id="IPR001810">
    <property type="entry name" value="F-box_dom"/>
</dbReference>
<keyword evidence="3" id="KW-1185">Reference proteome</keyword>
<evidence type="ECO:0000313" key="3">
    <source>
        <dbReference type="Proteomes" id="UP000182658"/>
    </source>
</evidence>
<dbReference type="AlphaFoldDB" id="A0A1J7IRL2"/>
<gene>
    <name evidence="2" type="ORF">CONLIGDRAFT_644130</name>
</gene>
<dbReference type="Proteomes" id="UP000182658">
    <property type="component" value="Unassembled WGS sequence"/>
</dbReference>
<protein>
    <recommendedName>
        <fullName evidence="1">F-box domain-containing protein</fullName>
    </recommendedName>
</protein>
<evidence type="ECO:0000313" key="2">
    <source>
        <dbReference type="EMBL" id="OIW30110.1"/>
    </source>
</evidence>
<proteinExistence type="predicted"/>
<reference evidence="2 3" key="1">
    <citation type="submission" date="2016-10" db="EMBL/GenBank/DDBJ databases">
        <title>Draft genome sequence of Coniochaeta ligniaria NRRL30616, a lignocellulolytic fungus for bioabatement of inhibitors in plant biomass hydrolysates.</title>
        <authorList>
            <consortium name="DOE Joint Genome Institute"/>
            <person name="Jimenez D.J."/>
            <person name="Hector R.E."/>
            <person name="Riley R."/>
            <person name="Sun H."/>
            <person name="Grigoriev I.V."/>
            <person name="Van Elsas J.D."/>
            <person name="Nichols N.N."/>
        </authorList>
    </citation>
    <scope>NUCLEOTIDE SEQUENCE [LARGE SCALE GENOMIC DNA]</scope>
    <source>
        <strain evidence="2 3">NRRL 30616</strain>
    </source>
</reference>
<dbReference type="SUPFAM" id="SSF81383">
    <property type="entry name" value="F-box domain"/>
    <property type="match status" value="1"/>
</dbReference>
<organism evidence="2 3">
    <name type="scientific">Coniochaeta ligniaria NRRL 30616</name>
    <dbReference type="NCBI Taxonomy" id="1408157"/>
    <lineage>
        <taxon>Eukaryota</taxon>
        <taxon>Fungi</taxon>
        <taxon>Dikarya</taxon>
        <taxon>Ascomycota</taxon>
        <taxon>Pezizomycotina</taxon>
        <taxon>Sordariomycetes</taxon>
        <taxon>Sordariomycetidae</taxon>
        <taxon>Coniochaetales</taxon>
        <taxon>Coniochaetaceae</taxon>
        <taxon>Coniochaeta</taxon>
    </lineage>
</organism>
<dbReference type="InParanoid" id="A0A1J7IRL2"/>
<dbReference type="Pfam" id="PF00646">
    <property type="entry name" value="F-box"/>
    <property type="match status" value="1"/>
</dbReference>
<dbReference type="OrthoDB" id="5279008at2759"/>
<accession>A0A1J7IRL2</accession>
<name>A0A1J7IRL2_9PEZI</name>
<dbReference type="SUPFAM" id="SSF52047">
    <property type="entry name" value="RNI-like"/>
    <property type="match status" value="1"/>
</dbReference>
<dbReference type="EMBL" id="KV875097">
    <property type="protein sequence ID" value="OIW30110.1"/>
    <property type="molecule type" value="Genomic_DNA"/>
</dbReference>
<dbReference type="InterPro" id="IPR036047">
    <property type="entry name" value="F-box-like_dom_sf"/>
</dbReference>
<sequence>MMTHHDPPLTRLPMEVLDEIVSYLSVEYFVSLRLTCKTVERALFRQFSRRFFETRQCLFPNKYNLQTLLDISTHPALSEALQHVIIATDRSIFSNTGGIEHITHLPKSFPWWISRHLKHLKPSGDFGDGFGAAGEDRPLLSEIFSNLPNLKTIQLRDFKGPSDTTRVRVPDFPELSWPASEAYARDEFNDHMFAVVLASLADANARPEHLGVIFSGFTFCLRNLAFYIPSQLEPSIGAAVFGLKHLDLSLNLDSEDHPANNALFVQRFLVMTPNLVYLRLRFPHLQSIFHTHHLLAWLGRHAQSHLHEQPVQGRVQWMTQRVGLTPSLNEPDPVGLPHLQQLVLENFIGIPETMMNLVTKFGPSLRTLKLDNTAYLVDLHNKFEHRVNIWTPLLKHIAEQCDLREWSIGCPRISLPHERRVISTYTIDLLAGGSGVVSYKGDDAKAMLKATADDISFSWVYSITAARNGGA</sequence>
<evidence type="ECO:0000259" key="1">
    <source>
        <dbReference type="PROSITE" id="PS50181"/>
    </source>
</evidence>
<feature type="domain" description="F-box" evidence="1">
    <location>
        <begin position="6"/>
        <end position="55"/>
    </location>
</feature>